<gene>
    <name evidence="2" type="primary">LOC109464332</name>
</gene>
<evidence type="ECO:0000313" key="2">
    <source>
        <dbReference type="RefSeq" id="XP_019616838.1"/>
    </source>
</evidence>
<name>A0A6P4XXK1_BRABE</name>
<dbReference type="KEGG" id="bbel:109464332"/>
<organism evidence="1 2">
    <name type="scientific">Branchiostoma belcheri</name>
    <name type="common">Amphioxus</name>
    <dbReference type="NCBI Taxonomy" id="7741"/>
    <lineage>
        <taxon>Eukaryota</taxon>
        <taxon>Metazoa</taxon>
        <taxon>Chordata</taxon>
        <taxon>Cephalochordata</taxon>
        <taxon>Leptocardii</taxon>
        <taxon>Amphioxiformes</taxon>
        <taxon>Branchiostomatidae</taxon>
        <taxon>Branchiostoma</taxon>
    </lineage>
</organism>
<dbReference type="OrthoDB" id="10037236at2759"/>
<dbReference type="AlphaFoldDB" id="A0A6P4XXK1"/>
<dbReference type="PANTHER" id="PTHR47510">
    <property type="entry name" value="REVERSE TRANSCRIPTASE DOMAIN-CONTAINING PROTEIN"/>
    <property type="match status" value="1"/>
</dbReference>
<dbReference type="Gene3D" id="3.60.10.10">
    <property type="entry name" value="Endonuclease/exonuclease/phosphatase"/>
    <property type="match status" value="1"/>
</dbReference>
<sequence>MASVLSYTQGFIRACRAAVNALQPQEKSLLKKLGLLKRSGRPRGCKAASAIELDGYNLYSKHRPDRRGGGVAVYVKDRIPSRQLTEYEVPEHLEAVWVWTRPHRLPRSLTAIVICGIYSPPNSPYRDQLINHLVTVCDDLRSKHPEIGLALLGDFNRVDISDLCRGGLLSQVVKNNTRGNAILDQIITNMKDKYQRPTILPPVGVSDHSTVLWSPAMKSPATKPVKKNFRRTGETEMHEFGRWITSHNWLEVYEAVGVIAKADAFHETLQTAIDTFFPARTVKIHNTDKPWITPHIKQLIALRQRAFHNQTPLAFRFYRNLTQRALAKAKKTYHADRVSKLQSANPKRWHQEVMKMANMKKPNSTITIPGIPADDDLATANIINSSFAELPTLLDLDVYQRLRAVKPNKASGPDNIPPKLIKEFACELTSPLCHILNASFATGVVPHQWKQAVVVPVPKSQPATLDKLRPISLTPQFAKIAEFFASKWITDDIKLDQRQFGSLKGRSTVHALLSLVDRLSLGADTPSTISTIVATDFTKAFDRVDHNTVITKLLNKGLRPELVPWVCDFISARKQRKPTTVTPHCGLTPQFCLLSPA</sequence>
<proteinExistence type="predicted"/>
<accession>A0A6P4XXK1</accession>
<protein>
    <submittedName>
        <fullName evidence="2">Uncharacterized protein LOC109464332</fullName>
    </submittedName>
</protein>
<reference evidence="2" key="1">
    <citation type="submission" date="2025-08" db="UniProtKB">
        <authorList>
            <consortium name="RefSeq"/>
        </authorList>
    </citation>
    <scope>IDENTIFICATION</scope>
    <source>
        <tissue evidence="2">Gonad</tissue>
    </source>
</reference>
<dbReference type="RefSeq" id="XP_019616838.1">
    <property type="nucleotide sequence ID" value="XM_019761279.1"/>
</dbReference>
<evidence type="ECO:0000313" key="1">
    <source>
        <dbReference type="Proteomes" id="UP000515135"/>
    </source>
</evidence>
<dbReference type="InterPro" id="IPR036691">
    <property type="entry name" value="Endo/exonu/phosph_ase_sf"/>
</dbReference>
<dbReference type="InterPro" id="IPR043502">
    <property type="entry name" value="DNA/RNA_pol_sf"/>
</dbReference>
<dbReference type="Proteomes" id="UP000515135">
    <property type="component" value="Unplaced"/>
</dbReference>
<keyword evidence="1" id="KW-1185">Reference proteome</keyword>
<dbReference type="SUPFAM" id="SSF56672">
    <property type="entry name" value="DNA/RNA polymerases"/>
    <property type="match status" value="1"/>
</dbReference>
<dbReference type="PANTHER" id="PTHR47510:SF3">
    <property type="entry name" value="ENDO_EXONUCLEASE_PHOSPHATASE DOMAIN-CONTAINING PROTEIN"/>
    <property type="match status" value="1"/>
</dbReference>
<dbReference type="SUPFAM" id="SSF56219">
    <property type="entry name" value="DNase I-like"/>
    <property type="match status" value="1"/>
</dbReference>
<dbReference type="GeneID" id="109464332"/>